<comment type="caution">
    <text evidence="2">The sequence shown here is derived from an EMBL/GenBank/DDBJ whole genome shotgun (WGS) entry which is preliminary data.</text>
</comment>
<dbReference type="PATRIC" id="fig|999432.5.peg.1143"/>
<dbReference type="InterPro" id="IPR032479">
    <property type="entry name" value="DUF5058"/>
</dbReference>
<evidence type="ECO:0000313" key="2">
    <source>
        <dbReference type="EMBL" id="EMB33717.1"/>
    </source>
</evidence>
<accession>A0A0E2E4Q9</accession>
<dbReference type="Pfam" id="PF16481">
    <property type="entry name" value="DUF5058"/>
    <property type="match status" value="1"/>
</dbReference>
<feature type="transmembrane region" description="Helical" evidence="1">
    <location>
        <begin position="119"/>
        <end position="142"/>
    </location>
</feature>
<feature type="transmembrane region" description="Helical" evidence="1">
    <location>
        <begin position="12"/>
        <end position="34"/>
    </location>
</feature>
<dbReference type="Proteomes" id="UP000011705">
    <property type="component" value="Chromosome"/>
</dbReference>
<dbReference type="RefSeq" id="WP_002684055.1">
    <property type="nucleotide sequence ID" value="NZ_CM001795.1"/>
</dbReference>
<feature type="transmembrane region" description="Helical" evidence="1">
    <location>
        <begin position="187"/>
        <end position="204"/>
    </location>
</feature>
<feature type="transmembrane region" description="Helical" evidence="1">
    <location>
        <begin position="216"/>
        <end position="236"/>
    </location>
</feature>
<feature type="transmembrane region" description="Helical" evidence="1">
    <location>
        <begin position="162"/>
        <end position="180"/>
    </location>
</feature>
<reference evidence="2" key="1">
    <citation type="submission" date="2012-01" db="EMBL/GenBank/DDBJ databases">
        <title>The Genome Sequence of Treponema denticola H-22.</title>
        <authorList>
            <consortium name="The Broad Institute Genome Sequencing Platform"/>
            <person name="Earl A."/>
            <person name="Ward D."/>
            <person name="Feldgarden M."/>
            <person name="Gevers D."/>
            <person name="Blanton J.M."/>
            <person name="Fenno C.J."/>
            <person name="Baranova O.V."/>
            <person name="Mathney J."/>
            <person name="Dewhirst F.E."/>
            <person name="Izard J."/>
            <person name="Young S.K."/>
            <person name="Zeng Q."/>
            <person name="Gargeya S."/>
            <person name="Fitzgerald M."/>
            <person name="Haas B."/>
            <person name="Abouelleil A."/>
            <person name="Alvarado L."/>
            <person name="Arachchi H.M."/>
            <person name="Berlin A."/>
            <person name="Chapman S.B."/>
            <person name="Gearin G."/>
            <person name="Goldberg J."/>
            <person name="Griggs A."/>
            <person name="Gujja S."/>
            <person name="Hansen M."/>
            <person name="Heiman D."/>
            <person name="Howarth C."/>
            <person name="Larimer J."/>
            <person name="Lui A."/>
            <person name="MacDonald P.J.P."/>
            <person name="McCowen C."/>
            <person name="Montmayeur A."/>
            <person name="Murphy C."/>
            <person name="Neiman D."/>
            <person name="Pearson M."/>
            <person name="Priest M."/>
            <person name="Roberts A."/>
            <person name="Saif S."/>
            <person name="Shea T."/>
            <person name="Sisk P."/>
            <person name="Stolte C."/>
            <person name="Sykes S."/>
            <person name="Wortman J."/>
            <person name="Nusbaum C."/>
            <person name="Birren B."/>
        </authorList>
    </citation>
    <scope>NUCLEOTIDE SEQUENCE [LARGE SCALE GENOMIC DNA]</scope>
    <source>
        <strain evidence="2">H-22</strain>
    </source>
</reference>
<feature type="transmembrane region" description="Helical" evidence="1">
    <location>
        <begin position="83"/>
        <end position="107"/>
    </location>
</feature>
<organism evidence="2">
    <name type="scientific">Treponema denticola H-22</name>
    <dbReference type="NCBI Taxonomy" id="999432"/>
    <lineage>
        <taxon>Bacteria</taxon>
        <taxon>Pseudomonadati</taxon>
        <taxon>Spirochaetota</taxon>
        <taxon>Spirochaetia</taxon>
        <taxon>Spirochaetales</taxon>
        <taxon>Treponemataceae</taxon>
        <taxon>Treponema</taxon>
    </lineage>
</organism>
<gene>
    <name evidence="2" type="ORF">HMPREF9726_01097</name>
</gene>
<name>A0A0E2E4Q9_TREDN</name>
<proteinExistence type="predicted"/>
<evidence type="ECO:0008006" key="3">
    <source>
        <dbReference type="Google" id="ProtNLM"/>
    </source>
</evidence>
<keyword evidence="1" id="KW-1133">Transmembrane helix</keyword>
<dbReference type="HOGENOM" id="CLU_101764_0_0_12"/>
<keyword evidence="1" id="KW-0812">Transmembrane</keyword>
<protein>
    <recommendedName>
        <fullName evidence="3">DUF5058 domain-containing protein</fullName>
    </recommendedName>
</protein>
<dbReference type="AlphaFoldDB" id="A0A0E2E4Q9"/>
<sequence length="237" mass="25870">MDTIMIVNGTVWIFAIILTSFVIVQAAVFLKKALSFNKKHKLLTEEEVKISMRTGIFSIIGPGFSVMITALTIMAMLGSGAAFMRIGVIGSASYELMLAGIAADVLGIELKSANITTGVFILVLYAMILGSAPYFINCFFSLKPMERSLIKNKSIEGSFAKVVGFIASIALIGYFAIDNLRKGKIEAIVMFISGGVTILLSMYAEKFKKKWIYEWMLAIALIVGLGSSIILTEFIFK</sequence>
<evidence type="ECO:0000256" key="1">
    <source>
        <dbReference type="SAM" id="Phobius"/>
    </source>
</evidence>
<feature type="transmembrane region" description="Helical" evidence="1">
    <location>
        <begin position="55"/>
        <end position="77"/>
    </location>
</feature>
<dbReference type="EMBL" id="AGDV01000010">
    <property type="protein sequence ID" value="EMB33717.1"/>
    <property type="molecule type" value="Genomic_DNA"/>
</dbReference>
<keyword evidence="1" id="KW-0472">Membrane</keyword>